<protein>
    <recommendedName>
        <fullName evidence="3">Group-specific protein</fullName>
    </recommendedName>
</protein>
<sequence>MQPKLVLIEGLPGFGKTTTAQLVHDILIDMNINTQLFLEGNLDHPADYDGVACFGEYEYQELLRDHAEFSDLLRTRLMKHGNHYFLEYRKLMNEDGVSIPKELIDNIFQYDIYELPLDQNRVRIMEKWELFAKHSLHGTDTYVFDCCFIQNPVTIGMIKYGATNEVVMSYVKQLASIVEQLNPLLLYVDQDDLDHSFRKAVKERPAVWSAGFIEYYTSQGFGLDHAYHGLEGTLQVLKARRELEETIYNDLSIAKEKVNNSSYDVDAYKQRLVKILAAHFSESMS</sequence>
<evidence type="ECO:0000313" key="1">
    <source>
        <dbReference type="EMBL" id="MDR6724592.1"/>
    </source>
</evidence>
<dbReference type="EMBL" id="JAVDTR010000008">
    <property type="protein sequence ID" value="MDR6724592.1"/>
    <property type="molecule type" value="Genomic_DNA"/>
</dbReference>
<accession>A0AAP5H2H4</accession>
<dbReference type="SUPFAM" id="SSF52540">
    <property type="entry name" value="P-loop containing nucleoside triphosphate hydrolases"/>
    <property type="match status" value="2"/>
</dbReference>
<proteinExistence type="predicted"/>
<dbReference type="InterPro" id="IPR027417">
    <property type="entry name" value="P-loop_NTPase"/>
</dbReference>
<comment type="caution">
    <text evidence="1">The sequence shown here is derived from an EMBL/GenBank/DDBJ whole genome shotgun (WGS) entry which is preliminary data.</text>
</comment>
<gene>
    <name evidence="1" type="ORF">J2W91_003060</name>
</gene>
<organism evidence="1 2">
    <name type="scientific">Paenibacillus amylolyticus</name>
    <dbReference type="NCBI Taxonomy" id="1451"/>
    <lineage>
        <taxon>Bacteria</taxon>
        <taxon>Bacillati</taxon>
        <taxon>Bacillota</taxon>
        <taxon>Bacilli</taxon>
        <taxon>Bacillales</taxon>
        <taxon>Paenibacillaceae</taxon>
        <taxon>Paenibacillus</taxon>
    </lineage>
</organism>
<dbReference type="RefSeq" id="WP_310141057.1">
    <property type="nucleotide sequence ID" value="NZ_JAVDTR010000008.1"/>
</dbReference>
<dbReference type="Proteomes" id="UP001254832">
    <property type="component" value="Unassembled WGS sequence"/>
</dbReference>
<name>A0AAP5H2H4_PAEAM</name>
<dbReference type="Gene3D" id="3.40.50.300">
    <property type="entry name" value="P-loop containing nucleotide triphosphate hydrolases"/>
    <property type="match status" value="1"/>
</dbReference>
<reference evidence="1" key="1">
    <citation type="submission" date="2023-07" db="EMBL/GenBank/DDBJ databases">
        <title>Sorghum-associated microbial communities from plants grown in Nebraska, USA.</title>
        <authorList>
            <person name="Schachtman D."/>
        </authorList>
    </citation>
    <scope>NUCLEOTIDE SEQUENCE</scope>
    <source>
        <strain evidence="1">BE80</strain>
    </source>
</reference>
<evidence type="ECO:0008006" key="3">
    <source>
        <dbReference type="Google" id="ProtNLM"/>
    </source>
</evidence>
<dbReference type="NCBIfam" id="NF005250">
    <property type="entry name" value="PRK06761.1"/>
    <property type="match status" value="1"/>
</dbReference>
<dbReference type="AlphaFoldDB" id="A0AAP5H2H4"/>
<evidence type="ECO:0000313" key="2">
    <source>
        <dbReference type="Proteomes" id="UP001254832"/>
    </source>
</evidence>